<keyword evidence="8" id="KW-1185">Reference proteome</keyword>
<dbReference type="GO" id="GO:0000727">
    <property type="term" value="P:double-strand break repair via break-induced replication"/>
    <property type="evidence" value="ECO:0007669"/>
    <property type="project" value="TreeGrafter"/>
</dbReference>
<dbReference type="Gene3D" id="1.20.58.1020">
    <property type="match status" value="1"/>
</dbReference>
<evidence type="ECO:0000313" key="7">
    <source>
        <dbReference type="EMBL" id="SZX67677.1"/>
    </source>
</evidence>
<comment type="similarity">
    <text evidence="2">Belongs to the GINS2/PSF2 family.</text>
</comment>
<dbReference type="FunFam" id="3.40.5.50:FF:000001">
    <property type="entry name" value="DNA replication complex GINS protein PSF2"/>
    <property type="match status" value="1"/>
</dbReference>
<evidence type="ECO:0000259" key="5">
    <source>
        <dbReference type="Pfam" id="PF05916"/>
    </source>
</evidence>
<dbReference type="AlphaFoldDB" id="A0A383VQ92"/>
<dbReference type="CDD" id="cd11712">
    <property type="entry name" value="GINS_A_psf2"/>
    <property type="match status" value="1"/>
</dbReference>
<dbReference type="GO" id="GO:0000811">
    <property type="term" value="C:GINS complex"/>
    <property type="evidence" value="ECO:0007669"/>
    <property type="project" value="TreeGrafter"/>
</dbReference>
<feature type="domain" description="GINS subunit" evidence="5">
    <location>
        <begin position="74"/>
        <end position="179"/>
    </location>
</feature>
<dbReference type="Proteomes" id="UP000256970">
    <property type="component" value="Unassembled WGS sequence"/>
</dbReference>
<dbReference type="STRING" id="3088.A0A383VQ92"/>
<keyword evidence="4" id="KW-0539">Nucleus</keyword>
<accession>A0A383VQ92</accession>
<dbReference type="Gene3D" id="3.40.5.50">
    <property type="match status" value="1"/>
</dbReference>
<evidence type="ECO:0000256" key="3">
    <source>
        <dbReference type="ARBA" id="ARBA00022705"/>
    </source>
</evidence>
<evidence type="ECO:0000259" key="6">
    <source>
        <dbReference type="Pfam" id="PF25005"/>
    </source>
</evidence>
<reference evidence="7 8" key="1">
    <citation type="submission" date="2016-10" db="EMBL/GenBank/DDBJ databases">
        <authorList>
            <person name="Cai Z."/>
        </authorList>
    </citation>
    <scope>NUCLEOTIDE SEQUENCE [LARGE SCALE GENOMIC DNA]</scope>
</reference>
<evidence type="ECO:0000256" key="4">
    <source>
        <dbReference type="ARBA" id="ARBA00023242"/>
    </source>
</evidence>
<evidence type="ECO:0000256" key="1">
    <source>
        <dbReference type="ARBA" id="ARBA00004123"/>
    </source>
</evidence>
<dbReference type="GO" id="GO:0006260">
    <property type="term" value="P:DNA replication"/>
    <property type="evidence" value="ECO:0007669"/>
    <property type="project" value="UniProtKB-KW"/>
</dbReference>
<dbReference type="InterPro" id="IPR007257">
    <property type="entry name" value="GINS_Psf2"/>
</dbReference>
<keyword evidence="3" id="KW-0235">DNA replication</keyword>
<dbReference type="Pfam" id="PF25005">
    <property type="entry name" value="PSF2_N"/>
    <property type="match status" value="1"/>
</dbReference>
<dbReference type="CDD" id="cd21694">
    <property type="entry name" value="GINS_B_Psf2"/>
    <property type="match status" value="1"/>
</dbReference>
<dbReference type="SUPFAM" id="SSF160059">
    <property type="entry name" value="PriA/YqbF domain"/>
    <property type="match status" value="1"/>
</dbReference>
<feature type="domain" description="DNA replication complex GINS protein PSF2 N-terminal" evidence="6">
    <location>
        <begin position="10"/>
        <end position="70"/>
    </location>
</feature>
<dbReference type="InterPro" id="IPR021151">
    <property type="entry name" value="GINS_A"/>
</dbReference>
<proteinExistence type="inferred from homology"/>
<dbReference type="InterPro" id="IPR056784">
    <property type="entry name" value="PSF2_N"/>
</dbReference>
<evidence type="ECO:0000313" key="8">
    <source>
        <dbReference type="Proteomes" id="UP000256970"/>
    </source>
</evidence>
<gene>
    <name evidence="7" type="ORF">BQ4739_LOCUS8047</name>
</gene>
<dbReference type="PANTHER" id="PTHR12772">
    <property type="entry name" value="DNA REPLICATION COMPLEX GINS PROTEIN PSF2"/>
    <property type="match status" value="1"/>
</dbReference>
<dbReference type="Pfam" id="PF05916">
    <property type="entry name" value="Sld5"/>
    <property type="match status" value="1"/>
</dbReference>
<sequence>MPPPQLPVRPEELEFFAEEELIQIVPNCSVPNKYIEGILDRYGPFEPNRVIEVPTWLALQLHKRNKARILLPAWLTSDSLDEAIERERGSPDSFSAQPYHYMELACLLLEHAKDAFTGSDDYFKVRNKLAQLVNVRRHKMEEGLRQISGTATVRVNGLGGYELNLIRNNFQGALDMFLKLEAVEAAVSAPPVSATGTFSSMS</sequence>
<dbReference type="PANTHER" id="PTHR12772:SF0">
    <property type="entry name" value="DNA REPLICATION COMPLEX GINS PROTEIN PSF2"/>
    <property type="match status" value="1"/>
</dbReference>
<name>A0A383VQ92_TETOB</name>
<dbReference type="EMBL" id="FNXT01000807">
    <property type="protein sequence ID" value="SZX67677.1"/>
    <property type="molecule type" value="Genomic_DNA"/>
</dbReference>
<dbReference type="SUPFAM" id="SSF158573">
    <property type="entry name" value="GINS helical bundle-like"/>
    <property type="match status" value="1"/>
</dbReference>
<organism evidence="7 8">
    <name type="scientific">Tetradesmus obliquus</name>
    <name type="common">Green alga</name>
    <name type="synonym">Acutodesmus obliquus</name>
    <dbReference type="NCBI Taxonomy" id="3088"/>
    <lineage>
        <taxon>Eukaryota</taxon>
        <taxon>Viridiplantae</taxon>
        <taxon>Chlorophyta</taxon>
        <taxon>core chlorophytes</taxon>
        <taxon>Chlorophyceae</taxon>
        <taxon>CS clade</taxon>
        <taxon>Sphaeropleales</taxon>
        <taxon>Scenedesmaceae</taxon>
        <taxon>Tetradesmus</taxon>
    </lineage>
</organism>
<evidence type="ECO:0000256" key="2">
    <source>
        <dbReference type="ARBA" id="ARBA00010565"/>
    </source>
</evidence>
<dbReference type="InterPro" id="IPR036224">
    <property type="entry name" value="GINS_bundle-like_dom_sf"/>
</dbReference>
<protein>
    <submittedName>
        <fullName evidence="7">Uncharacterized protein</fullName>
    </submittedName>
</protein>
<comment type="subcellular location">
    <subcellularLocation>
        <location evidence="1">Nucleus</location>
    </subcellularLocation>
</comment>